<evidence type="ECO:0000259" key="9">
    <source>
        <dbReference type="PROSITE" id="PS51935"/>
    </source>
</evidence>
<dbReference type="EC" id="3.4.-.-" evidence="10"/>
<keyword evidence="6" id="KW-0788">Thiol protease</keyword>
<dbReference type="PROSITE" id="PS51935">
    <property type="entry name" value="NLPC_P60"/>
    <property type="match status" value="1"/>
</dbReference>
<dbReference type="InterPro" id="IPR051202">
    <property type="entry name" value="Peptidase_C40"/>
</dbReference>
<dbReference type="Pfam" id="PF00877">
    <property type="entry name" value="NLPC_P60"/>
    <property type="match status" value="1"/>
</dbReference>
<gene>
    <name evidence="10" type="primary">lytE_2</name>
    <name evidence="10" type="ORF">NEOCIP111885_00160</name>
</gene>
<evidence type="ECO:0000313" key="10">
    <source>
        <dbReference type="EMBL" id="CAG9606472.1"/>
    </source>
</evidence>
<dbReference type="Gene3D" id="3.90.1720.10">
    <property type="entry name" value="endopeptidase domain like (from Nostoc punctiforme)"/>
    <property type="match status" value="1"/>
</dbReference>
<evidence type="ECO:0000256" key="2">
    <source>
        <dbReference type="ARBA" id="ARBA00022670"/>
    </source>
</evidence>
<accession>A0A9C7G6J7</accession>
<comment type="similarity">
    <text evidence="1">Belongs to the peptidase C40 family.</text>
</comment>
<comment type="caution">
    <text evidence="10">The sequence shown here is derived from an EMBL/GenBank/DDBJ whole genome shotgun (WGS) entry which is preliminary data.</text>
</comment>
<feature type="domain" description="NlpC/P60" evidence="9">
    <location>
        <begin position="150"/>
        <end position="269"/>
    </location>
</feature>
<dbReference type="Gene3D" id="3.10.350.10">
    <property type="entry name" value="LysM domain"/>
    <property type="match status" value="2"/>
</dbReference>
<keyword evidence="4" id="KW-0677">Repeat</keyword>
<feature type="chain" id="PRO_5039161282" evidence="7">
    <location>
        <begin position="26"/>
        <end position="269"/>
    </location>
</feature>
<evidence type="ECO:0000256" key="1">
    <source>
        <dbReference type="ARBA" id="ARBA00007074"/>
    </source>
</evidence>
<dbReference type="GO" id="GO:0006508">
    <property type="term" value="P:proteolysis"/>
    <property type="evidence" value="ECO:0007669"/>
    <property type="project" value="UniProtKB-KW"/>
</dbReference>
<keyword evidence="11" id="KW-1185">Reference proteome</keyword>
<keyword evidence="2" id="KW-0645">Protease</keyword>
<dbReference type="InterPro" id="IPR036779">
    <property type="entry name" value="LysM_dom_sf"/>
</dbReference>
<dbReference type="Pfam" id="PF01476">
    <property type="entry name" value="LysM"/>
    <property type="match status" value="2"/>
</dbReference>
<sequence>MKKKLITFAAAAGFLLTTFNGNASAHDLTYNVKSGDTLWKIATANGISLSELKDWNNLSTDSILVNQSLSLLPPHTHTNTSTYTVKSGDTLTGIARLSELTEEELKTLNKLRSNLVYSGQVLKIGTSSTPSVSPLAAISAINKVDVETSSSKVDSLVAESKKYIGIPYVWGGTSPSGFDCSGFLNFVFVKVGVSIPRTVATIWKETTTVANPNVGDIVFFETYTSGPSHAGIYLGNNKFIHAGSSTGVTISDLNSSYWKKRYLGARTPL</sequence>
<evidence type="ECO:0000256" key="3">
    <source>
        <dbReference type="ARBA" id="ARBA00022729"/>
    </source>
</evidence>
<feature type="domain" description="LysM" evidence="8">
    <location>
        <begin position="81"/>
        <end position="124"/>
    </location>
</feature>
<dbReference type="SUPFAM" id="SSF54001">
    <property type="entry name" value="Cysteine proteinases"/>
    <property type="match status" value="1"/>
</dbReference>
<dbReference type="InterPro" id="IPR038765">
    <property type="entry name" value="Papain-like_cys_pep_sf"/>
</dbReference>
<evidence type="ECO:0000256" key="7">
    <source>
        <dbReference type="SAM" id="SignalP"/>
    </source>
</evidence>
<organism evidence="10 11">
    <name type="scientific">Pseudoneobacillus rhizosphaerae</name>
    <dbReference type="NCBI Taxonomy" id="2880968"/>
    <lineage>
        <taxon>Bacteria</taxon>
        <taxon>Bacillati</taxon>
        <taxon>Bacillota</taxon>
        <taxon>Bacilli</taxon>
        <taxon>Bacillales</taxon>
        <taxon>Bacillaceae</taxon>
        <taxon>Pseudoneobacillus</taxon>
    </lineage>
</organism>
<dbReference type="InterPro" id="IPR018392">
    <property type="entry name" value="LysM"/>
</dbReference>
<dbReference type="Proteomes" id="UP000789845">
    <property type="component" value="Unassembled WGS sequence"/>
</dbReference>
<evidence type="ECO:0000256" key="4">
    <source>
        <dbReference type="ARBA" id="ARBA00022737"/>
    </source>
</evidence>
<dbReference type="InterPro" id="IPR000064">
    <property type="entry name" value="NLP_P60_dom"/>
</dbReference>
<feature type="signal peptide" evidence="7">
    <location>
        <begin position="1"/>
        <end position="25"/>
    </location>
</feature>
<dbReference type="SUPFAM" id="SSF54106">
    <property type="entry name" value="LysM domain"/>
    <property type="match status" value="2"/>
</dbReference>
<dbReference type="SMART" id="SM00257">
    <property type="entry name" value="LysM"/>
    <property type="match status" value="2"/>
</dbReference>
<proteinExistence type="inferred from homology"/>
<dbReference type="EMBL" id="CAKJTG010000001">
    <property type="protein sequence ID" value="CAG9606472.1"/>
    <property type="molecule type" value="Genomic_DNA"/>
</dbReference>
<keyword evidence="5 10" id="KW-0378">Hydrolase</keyword>
<dbReference type="AlphaFoldDB" id="A0A9C7G6J7"/>
<dbReference type="RefSeq" id="WP_230494759.1">
    <property type="nucleotide sequence ID" value="NZ_CAKJTG010000001.1"/>
</dbReference>
<dbReference type="GO" id="GO:0008234">
    <property type="term" value="F:cysteine-type peptidase activity"/>
    <property type="evidence" value="ECO:0007669"/>
    <property type="project" value="UniProtKB-KW"/>
</dbReference>
<dbReference type="PROSITE" id="PS51782">
    <property type="entry name" value="LYSM"/>
    <property type="match status" value="2"/>
</dbReference>
<evidence type="ECO:0000256" key="6">
    <source>
        <dbReference type="ARBA" id="ARBA00022807"/>
    </source>
</evidence>
<keyword evidence="3 7" id="KW-0732">Signal</keyword>
<feature type="domain" description="LysM" evidence="8">
    <location>
        <begin position="28"/>
        <end position="71"/>
    </location>
</feature>
<protein>
    <submittedName>
        <fullName evidence="10">Peptidoglycan endopeptidase LytE</fullName>
        <ecNumber evidence="10">3.4.-.-</ecNumber>
    </submittedName>
</protein>
<reference evidence="10" key="1">
    <citation type="submission" date="2021-10" db="EMBL/GenBank/DDBJ databases">
        <authorList>
            <person name="Criscuolo A."/>
        </authorList>
    </citation>
    <scope>NUCLEOTIDE SEQUENCE</scope>
    <source>
        <strain evidence="10">CIP111885</strain>
    </source>
</reference>
<evidence type="ECO:0000256" key="5">
    <source>
        <dbReference type="ARBA" id="ARBA00022801"/>
    </source>
</evidence>
<dbReference type="CDD" id="cd00118">
    <property type="entry name" value="LysM"/>
    <property type="match status" value="2"/>
</dbReference>
<evidence type="ECO:0000259" key="8">
    <source>
        <dbReference type="PROSITE" id="PS51782"/>
    </source>
</evidence>
<evidence type="ECO:0000313" key="11">
    <source>
        <dbReference type="Proteomes" id="UP000789845"/>
    </source>
</evidence>
<dbReference type="PANTHER" id="PTHR47053">
    <property type="entry name" value="MUREIN DD-ENDOPEPTIDASE MEPH-RELATED"/>
    <property type="match status" value="1"/>
</dbReference>
<dbReference type="PANTHER" id="PTHR47053:SF1">
    <property type="entry name" value="MUREIN DD-ENDOPEPTIDASE MEPH-RELATED"/>
    <property type="match status" value="1"/>
</dbReference>
<name>A0A9C7G6J7_9BACI</name>